<dbReference type="EMBL" id="CP040089">
    <property type="protein sequence ID" value="QGA80576.1"/>
    <property type="molecule type" value="Genomic_DNA"/>
</dbReference>
<name>A0A5Q0UG60_9ARCH</name>
<accession>A0A5Q0UG60</accession>
<organism evidence="1 2">
    <name type="scientific">Candidatus Nanohalobium constans</name>
    <dbReference type="NCBI Taxonomy" id="2565781"/>
    <lineage>
        <taxon>Archaea</taxon>
        <taxon>Candidatus Nanohalarchaeota</taxon>
        <taxon>Candidatus Nanohalobia</taxon>
        <taxon>Candidatus Nanohalobiales</taxon>
        <taxon>Candidatus Nanohalobiaceae</taxon>
        <taxon>Candidatus Nanohalobium</taxon>
    </lineage>
</organism>
<dbReference type="AlphaFoldDB" id="A0A5Q0UG60"/>
<keyword evidence="2" id="KW-1185">Reference proteome</keyword>
<gene>
    <name evidence="1" type="ORF">LC1Nh_0687</name>
</gene>
<evidence type="ECO:0000313" key="1">
    <source>
        <dbReference type="EMBL" id="QGA80576.1"/>
    </source>
</evidence>
<protein>
    <submittedName>
        <fullName evidence="1">Uncharacterized protein</fullName>
    </submittedName>
</protein>
<reference evidence="2" key="1">
    <citation type="submission" date="2019-05" db="EMBL/GenBank/DDBJ databases">
        <title>Candidatus Nanohalobium constans, a novel model system to study the DPANN nano-sized archaea: genomic and physiological characterization of a nanoarchaeon co-cultured with its chitinotrophic host.</title>
        <authorList>
            <person name="La Cono V."/>
            <person name="Arcadi E."/>
            <person name="Crisafi F."/>
            <person name="Denaro R."/>
            <person name="La Spada G."/>
            <person name="Messina E."/>
            <person name="Smedile F."/>
            <person name="Toshchakov S.V."/>
            <person name="Shevchenko M.A."/>
            <person name="Golyshin P.N."/>
            <person name="Golyshina O.V."/>
            <person name="Ferrer M."/>
            <person name="Rohde M."/>
            <person name="Mushegian A."/>
            <person name="Sorokin D.Y."/>
            <person name="Giuliano L."/>
            <person name="Yakimov M.M."/>
        </authorList>
    </citation>
    <scope>NUCLEOTIDE SEQUENCE [LARGE SCALE GENOMIC DNA]</scope>
    <source>
        <strain evidence="2">LC1Nh</strain>
    </source>
</reference>
<sequence length="183" mass="20733">MSQVSEAHEGQLLRSLYEEDLVSVYLEDDSGEEKDSLEDAQDADELEVVLESEYEWSEPVSERSYNGLMDFVLHALTDLYSEYLGGKGEICLDPSNEYPDGFATKDQLKPRDFRHLVKKYPGAEFGDQDFSDDNKNLSKKLRILSQHAGRGDQKVFPEGLAEGEINEAIEKMEVSGNWIDTNL</sequence>
<proteinExistence type="predicted"/>
<dbReference type="KEGG" id="ncon:LC1Nh_0687"/>
<dbReference type="Proteomes" id="UP000377803">
    <property type="component" value="Chromosome"/>
</dbReference>
<dbReference type="GeneID" id="42365075"/>
<evidence type="ECO:0000313" key="2">
    <source>
        <dbReference type="Proteomes" id="UP000377803"/>
    </source>
</evidence>
<dbReference type="RefSeq" id="WP_153550317.1">
    <property type="nucleotide sequence ID" value="NZ_CP040089.1"/>
</dbReference>